<dbReference type="SMART" id="SM00028">
    <property type="entry name" value="TPR"/>
    <property type="match status" value="2"/>
</dbReference>
<dbReference type="Proteomes" id="UP000280066">
    <property type="component" value="Unassembled WGS sequence"/>
</dbReference>
<keyword evidence="3" id="KW-1185">Reference proteome</keyword>
<name>A0A3R9M592_9BACT</name>
<reference evidence="2 3" key="1">
    <citation type="submission" date="2018-12" db="EMBL/GenBank/DDBJ databases">
        <authorList>
            <person name="Feng G."/>
            <person name="Zhu H."/>
        </authorList>
    </citation>
    <scope>NUCLEOTIDE SEQUENCE [LARGE SCALE GENOMIC DNA]</scope>
    <source>
        <strain evidence="2 3">9PBR-2</strain>
    </source>
</reference>
<dbReference type="SUPFAM" id="SSF48452">
    <property type="entry name" value="TPR-like"/>
    <property type="match status" value="1"/>
</dbReference>
<evidence type="ECO:0000313" key="2">
    <source>
        <dbReference type="EMBL" id="RSK37444.1"/>
    </source>
</evidence>
<evidence type="ECO:0000256" key="1">
    <source>
        <dbReference type="PROSITE-ProRule" id="PRU00339"/>
    </source>
</evidence>
<dbReference type="OrthoDB" id="9815010at2"/>
<dbReference type="InterPro" id="IPR011990">
    <property type="entry name" value="TPR-like_helical_dom_sf"/>
</dbReference>
<dbReference type="PROSITE" id="PS50005">
    <property type="entry name" value="TPR"/>
    <property type="match status" value="1"/>
</dbReference>
<comment type="caution">
    <text evidence="2">The sequence shown here is derived from an EMBL/GenBank/DDBJ whole genome shotgun (WGS) entry which is preliminary data.</text>
</comment>
<sequence length="156" mass="17651">MDSLDELFARLRVATTPTEIEALQEGIWQIWLATGHPLLDKHLEAGMRALAAEEYTLAITEFTALTDASPEYAEGWNKRATAYFLRGEYKASITDIRETLRLEPRHFGALSGWATILRTIGDNRAALQVLQRLEKLCPAWPGLQSQLRNLQDLLDE</sequence>
<dbReference type="AlphaFoldDB" id="A0A3R9M592"/>
<dbReference type="EMBL" id="RWIS01000001">
    <property type="protein sequence ID" value="RSK37444.1"/>
    <property type="molecule type" value="Genomic_DNA"/>
</dbReference>
<dbReference type="RefSeq" id="WP_125426157.1">
    <property type="nucleotide sequence ID" value="NZ_RWIS01000001.1"/>
</dbReference>
<feature type="repeat" description="TPR" evidence="1">
    <location>
        <begin position="73"/>
        <end position="106"/>
    </location>
</feature>
<dbReference type="Gene3D" id="1.25.40.10">
    <property type="entry name" value="Tetratricopeptide repeat domain"/>
    <property type="match status" value="1"/>
</dbReference>
<protein>
    <submittedName>
        <fullName evidence="2">Uncharacterized protein</fullName>
    </submittedName>
</protein>
<organism evidence="2 3">
    <name type="scientific">Hymenobacter metallilatus</name>
    <dbReference type="NCBI Taxonomy" id="2493666"/>
    <lineage>
        <taxon>Bacteria</taxon>
        <taxon>Pseudomonadati</taxon>
        <taxon>Bacteroidota</taxon>
        <taxon>Cytophagia</taxon>
        <taxon>Cytophagales</taxon>
        <taxon>Hymenobacteraceae</taxon>
        <taxon>Hymenobacter</taxon>
    </lineage>
</organism>
<accession>A0A3R9M592</accession>
<dbReference type="Pfam" id="PF13432">
    <property type="entry name" value="TPR_16"/>
    <property type="match status" value="1"/>
</dbReference>
<proteinExistence type="predicted"/>
<keyword evidence="1" id="KW-0802">TPR repeat</keyword>
<dbReference type="InterPro" id="IPR019734">
    <property type="entry name" value="TPR_rpt"/>
</dbReference>
<evidence type="ECO:0000313" key="3">
    <source>
        <dbReference type="Proteomes" id="UP000280066"/>
    </source>
</evidence>
<gene>
    <name evidence="2" type="ORF">EI290_01985</name>
</gene>